<feature type="binding site" evidence="12">
    <location>
        <position position="417"/>
    </location>
    <ligand>
        <name>K(+)</name>
        <dbReference type="ChEBI" id="CHEBI:29103"/>
    </ligand>
</feature>
<feature type="transmembrane region" description="Helical" evidence="13">
    <location>
        <begin position="257"/>
        <end position="275"/>
    </location>
</feature>
<dbReference type="GO" id="GO:0046872">
    <property type="term" value="F:metal ion binding"/>
    <property type="evidence" value="ECO:0007669"/>
    <property type="project" value="UniProtKB-KW"/>
</dbReference>
<evidence type="ECO:0000256" key="9">
    <source>
        <dbReference type="ARBA" id="ARBA00022989"/>
    </source>
</evidence>
<proteinExistence type="inferred from homology"/>
<dbReference type="InterPro" id="IPR003445">
    <property type="entry name" value="Cat_transpt"/>
</dbReference>
<comment type="similarity">
    <text evidence="2">Belongs to the TrkH potassium transport family.</text>
</comment>
<feature type="transmembrane region" description="Helical" evidence="13">
    <location>
        <begin position="25"/>
        <end position="44"/>
    </location>
</feature>
<comment type="caution">
    <text evidence="14">The sequence shown here is derived from an EMBL/GenBank/DDBJ whole genome shotgun (WGS) entry which is preliminary data.</text>
</comment>
<feature type="transmembrane region" description="Helical" evidence="13">
    <location>
        <begin position="310"/>
        <end position="330"/>
    </location>
</feature>
<evidence type="ECO:0000256" key="7">
    <source>
        <dbReference type="ARBA" id="ARBA00022692"/>
    </source>
</evidence>
<dbReference type="Pfam" id="PF02386">
    <property type="entry name" value="TrkH"/>
    <property type="match status" value="1"/>
</dbReference>
<reference evidence="14" key="1">
    <citation type="journal article" date="2020" name="mSystems">
        <title>Genome- and Community-Level Interaction Insights into Carbon Utilization and Element Cycling Functions of Hydrothermarchaeota in Hydrothermal Sediment.</title>
        <authorList>
            <person name="Zhou Z."/>
            <person name="Liu Y."/>
            <person name="Xu W."/>
            <person name="Pan J."/>
            <person name="Luo Z.H."/>
            <person name="Li M."/>
        </authorList>
    </citation>
    <scope>NUCLEOTIDE SEQUENCE [LARGE SCALE GENOMIC DNA]</scope>
    <source>
        <strain evidence="14">HyVt-577</strain>
    </source>
</reference>
<keyword evidence="5" id="KW-0997">Cell inner membrane</keyword>
<evidence type="ECO:0000256" key="5">
    <source>
        <dbReference type="ARBA" id="ARBA00022519"/>
    </source>
</evidence>
<evidence type="ECO:0000256" key="4">
    <source>
        <dbReference type="ARBA" id="ARBA00022475"/>
    </source>
</evidence>
<protein>
    <submittedName>
        <fullName evidence="14">TrkH family potassium uptake protein</fullName>
    </submittedName>
</protein>
<dbReference type="InterPro" id="IPR004772">
    <property type="entry name" value="TrkH"/>
</dbReference>
<evidence type="ECO:0000256" key="13">
    <source>
        <dbReference type="SAM" id="Phobius"/>
    </source>
</evidence>
<sequence>MLLNALFLGISAAISYFNGDDAFMPLLYSGLVTALFGIFPLIFVPPASNITNKEGLLIVVLSWLLSCLVGTLPYILWGGVFDLTNAWFESVSGFTTTGSTILTDIEALPMGLLFWRSSTHWIGGVGIIIFVLSVLPFIGIAEMVLFRSEISSMVRENFHHRARRAIQIIAGVYVGLTLLETIALVISGMNLFDALIHSFATVATGGFSNKNASVAFYHSPTIETIIIVFMILSGLHFGLLFGVIMGNIRDFWRSSVVRYYLLAMLAGVALSAWNIHGSVTASWTEAFRQAAFNVISVGTSTGFATADTTLWPAFSQLLLIFFALQCACAGSTSGGIKTDRIVLLGKSFLRHLKELMHPNAVIPVRVDRMAVGNDVVGKGVLYVAVYLGIVFIATLLLTLLGVDVLSAFSGAVATMGNVGPGLGTVGSTGNFAHIPTAGKWIYSLTMLLGRLEIYAFFIFFTPAQWKKTISY</sequence>
<gene>
    <name evidence="14" type="ORF">ENK44_01935</name>
</gene>
<evidence type="ECO:0000256" key="8">
    <source>
        <dbReference type="ARBA" id="ARBA00022958"/>
    </source>
</evidence>
<dbReference type="PIRSF" id="PIRSF006247">
    <property type="entry name" value="TrkH"/>
    <property type="match status" value="1"/>
</dbReference>
<dbReference type="PANTHER" id="PTHR32024:SF2">
    <property type="entry name" value="TRK SYSTEM POTASSIUM UPTAKE PROTEIN TRKG-RELATED"/>
    <property type="match status" value="1"/>
</dbReference>
<evidence type="ECO:0000313" key="14">
    <source>
        <dbReference type="EMBL" id="HGY54440.1"/>
    </source>
</evidence>
<keyword evidence="3" id="KW-0813">Transport</keyword>
<feature type="transmembrane region" description="Helical" evidence="13">
    <location>
        <begin position="225"/>
        <end position="245"/>
    </location>
</feature>
<keyword evidence="11 13" id="KW-0472">Membrane</keyword>
<evidence type="ECO:0000256" key="6">
    <source>
        <dbReference type="ARBA" id="ARBA00022538"/>
    </source>
</evidence>
<dbReference type="EMBL" id="DRQG01000019">
    <property type="protein sequence ID" value="HGY54440.1"/>
    <property type="molecule type" value="Genomic_DNA"/>
</dbReference>
<feature type="binding site" evidence="12">
    <location>
        <position position="97"/>
    </location>
    <ligand>
        <name>K(+)</name>
        <dbReference type="ChEBI" id="CHEBI:29103"/>
    </ligand>
</feature>
<feature type="transmembrane region" description="Helical" evidence="13">
    <location>
        <begin position="165"/>
        <end position="186"/>
    </location>
</feature>
<dbReference type="GO" id="GO:0015379">
    <property type="term" value="F:potassium:chloride symporter activity"/>
    <property type="evidence" value="ECO:0007669"/>
    <property type="project" value="InterPro"/>
</dbReference>
<evidence type="ECO:0000256" key="12">
    <source>
        <dbReference type="PIRSR" id="PIRSR006247-1"/>
    </source>
</evidence>
<feature type="transmembrane region" description="Helical" evidence="13">
    <location>
        <begin position="379"/>
        <end position="402"/>
    </location>
</feature>
<feature type="binding site" evidence="12">
    <location>
        <position position="96"/>
    </location>
    <ligand>
        <name>K(+)</name>
        <dbReference type="ChEBI" id="CHEBI:29103"/>
    </ligand>
</feature>
<dbReference type="AlphaFoldDB" id="A0A7V4WTR9"/>
<feature type="transmembrane region" description="Helical" evidence="13">
    <location>
        <begin position="440"/>
        <end position="460"/>
    </location>
</feature>
<keyword evidence="7 13" id="KW-0812">Transmembrane</keyword>
<name>A0A7V4WTR9_CALAY</name>
<accession>A0A7V4WTR9</accession>
<evidence type="ECO:0000256" key="11">
    <source>
        <dbReference type="ARBA" id="ARBA00023136"/>
    </source>
</evidence>
<organism evidence="14">
    <name type="scientific">Caldithrix abyssi</name>
    <dbReference type="NCBI Taxonomy" id="187145"/>
    <lineage>
        <taxon>Bacteria</taxon>
        <taxon>Pseudomonadati</taxon>
        <taxon>Calditrichota</taxon>
        <taxon>Calditrichia</taxon>
        <taxon>Calditrichales</taxon>
        <taxon>Calditrichaceae</taxon>
        <taxon>Caldithrix</taxon>
    </lineage>
</organism>
<dbReference type="Proteomes" id="UP000885779">
    <property type="component" value="Unassembled WGS sequence"/>
</dbReference>
<evidence type="ECO:0000256" key="2">
    <source>
        <dbReference type="ARBA" id="ARBA00009137"/>
    </source>
</evidence>
<evidence type="ECO:0000256" key="1">
    <source>
        <dbReference type="ARBA" id="ARBA00004429"/>
    </source>
</evidence>
<feature type="binding site" evidence="12">
    <location>
        <position position="205"/>
    </location>
    <ligand>
        <name>K(+)</name>
        <dbReference type="ChEBI" id="CHEBI:29103"/>
    </ligand>
</feature>
<dbReference type="PANTHER" id="PTHR32024">
    <property type="entry name" value="TRK SYSTEM POTASSIUM UPTAKE PROTEIN TRKG-RELATED"/>
    <property type="match status" value="1"/>
</dbReference>
<keyword evidence="8 12" id="KW-0630">Potassium</keyword>
<evidence type="ECO:0000256" key="3">
    <source>
        <dbReference type="ARBA" id="ARBA00022448"/>
    </source>
</evidence>
<dbReference type="GO" id="GO:0005886">
    <property type="term" value="C:plasma membrane"/>
    <property type="evidence" value="ECO:0007669"/>
    <property type="project" value="UniProtKB-SubCell"/>
</dbReference>
<keyword evidence="9 13" id="KW-1133">Transmembrane helix</keyword>
<keyword evidence="6" id="KW-0633">Potassium transport</keyword>
<keyword evidence="10" id="KW-0406">Ion transport</keyword>
<evidence type="ECO:0000256" key="10">
    <source>
        <dbReference type="ARBA" id="ARBA00023065"/>
    </source>
</evidence>
<keyword evidence="4" id="KW-1003">Cell membrane</keyword>
<keyword evidence="12" id="KW-0479">Metal-binding</keyword>
<feature type="binding site" evidence="12">
    <location>
        <position position="301"/>
    </location>
    <ligand>
        <name>K(+)</name>
        <dbReference type="ChEBI" id="CHEBI:29103"/>
    </ligand>
</feature>
<feature type="transmembrane region" description="Helical" evidence="13">
    <location>
        <begin position="56"/>
        <end position="77"/>
    </location>
</feature>
<feature type="binding site" evidence="12">
    <location>
        <position position="418"/>
    </location>
    <ligand>
        <name>K(+)</name>
        <dbReference type="ChEBI" id="CHEBI:29103"/>
    </ligand>
</feature>
<feature type="transmembrane region" description="Helical" evidence="13">
    <location>
        <begin position="121"/>
        <end position="145"/>
    </location>
</feature>
<comment type="subcellular location">
    <subcellularLocation>
        <location evidence="1">Cell inner membrane</location>
        <topology evidence="1">Multi-pass membrane protein</topology>
    </subcellularLocation>
</comment>